<keyword evidence="10" id="KW-0413">Isomerase</keyword>
<dbReference type="EC" id="5.-.-.-" evidence="8"/>
<organism evidence="10">
    <name type="scientific">Kwoniella dejecticola CBS 10117</name>
    <dbReference type="NCBI Taxonomy" id="1296121"/>
    <lineage>
        <taxon>Eukaryota</taxon>
        <taxon>Fungi</taxon>
        <taxon>Dikarya</taxon>
        <taxon>Basidiomycota</taxon>
        <taxon>Agaricomycotina</taxon>
        <taxon>Tremellomycetes</taxon>
        <taxon>Tremellales</taxon>
        <taxon>Cryptococcaceae</taxon>
        <taxon>Kwoniella</taxon>
    </lineage>
</organism>
<evidence type="ECO:0000256" key="9">
    <source>
        <dbReference type="SAM" id="MobiDB-lite"/>
    </source>
</evidence>
<dbReference type="InterPro" id="IPR006716">
    <property type="entry name" value="ERG2_sigma1_rcpt-like"/>
</dbReference>
<comment type="similarity">
    <text evidence="2 8">Belongs to the ERG2 family.</text>
</comment>
<evidence type="ECO:0000313" key="10">
    <source>
        <dbReference type="EMBL" id="OBR82169.1"/>
    </source>
</evidence>
<comment type="pathway">
    <text evidence="7 8">Steroid metabolism; ergosterol biosynthesis.</text>
</comment>
<comment type="subcellular location">
    <subcellularLocation>
        <location evidence="1">Endoplasmic reticulum membrane</location>
    </subcellularLocation>
</comment>
<dbReference type="UniPathway" id="UPA00768"/>
<dbReference type="OrthoDB" id="347124at2759"/>
<dbReference type="GO" id="GO:0016853">
    <property type="term" value="F:isomerase activity"/>
    <property type="evidence" value="ECO:0007669"/>
    <property type="project" value="UniProtKB-KW"/>
</dbReference>
<evidence type="ECO:0000256" key="4">
    <source>
        <dbReference type="ARBA" id="ARBA00022824"/>
    </source>
</evidence>
<keyword evidence="6" id="KW-0472">Membrane</keyword>
<name>A0A1A5ZWJ1_9TREE</name>
<feature type="region of interest" description="Disordered" evidence="9">
    <location>
        <begin position="1"/>
        <end position="20"/>
    </location>
</feature>
<dbReference type="AlphaFoldDB" id="A0A1A5ZWJ1"/>
<keyword evidence="4" id="KW-0256">Endoplasmic reticulum</keyword>
<keyword evidence="3" id="KW-0812">Transmembrane</keyword>
<gene>
    <name evidence="10" type="ORF">I303_08083</name>
</gene>
<evidence type="ECO:0000256" key="7">
    <source>
        <dbReference type="ARBA" id="ARBA00029435"/>
    </source>
</evidence>
<dbReference type="PANTHER" id="PTHR10868">
    <property type="entry name" value="SIGMA 1-TYPE OPIOID RECEPTOR-RELATED"/>
    <property type="match status" value="1"/>
</dbReference>
<dbReference type="PANTHER" id="PTHR10868:SF1">
    <property type="entry name" value="SIGMA NON-OPIOID INTRACELLULAR RECEPTOR 1"/>
    <property type="match status" value="1"/>
</dbReference>
<evidence type="ECO:0000256" key="5">
    <source>
        <dbReference type="ARBA" id="ARBA00022989"/>
    </source>
</evidence>
<dbReference type="Pfam" id="PF04622">
    <property type="entry name" value="ERG2_Sigma1R"/>
    <property type="match status" value="1"/>
</dbReference>
<dbReference type="GO" id="GO:0006696">
    <property type="term" value="P:ergosterol biosynthetic process"/>
    <property type="evidence" value="ECO:0007669"/>
    <property type="project" value="TreeGrafter"/>
</dbReference>
<evidence type="ECO:0000256" key="1">
    <source>
        <dbReference type="ARBA" id="ARBA00004586"/>
    </source>
</evidence>
<dbReference type="STRING" id="1296121.A0A1A5ZWJ1"/>
<evidence type="ECO:0000256" key="2">
    <source>
        <dbReference type="ARBA" id="ARBA00007141"/>
    </source>
</evidence>
<comment type="function">
    <text evidence="8">Catalyzes the reaction which results in unsaturation at C-7 in the B ring of sterols.</text>
</comment>
<dbReference type="EMBL" id="KI894036">
    <property type="protein sequence ID" value="OBR82169.1"/>
    <property type="molecule type" value="Genomic_DNA"/>
</dbReference>
<keyword evidence="5" id="KW-1133">Transmembrane helix</keyword>
<protein>
    <recommendedName>
        <fullName evidence="8">C-8 sterol isomerase</fullName>
        <ecNumber evidence="8">5.-.-.-</ecNumber>
    </recommendedName>
    <alternativeName>
        <fullName evidence="8">Delta-8--delta-7 sterol isomerase</fullName>
    </alternativeName>
</protein>
<reference evidence="10" key="1">
    <citation type="submission" date="2013-07" db="EMBL/GenBank/DDBJ databases">
        <title>The Genome Sequence of Cryptococcus dejecticola CBS10117.</title>
        <authorList>
            <consortium name="The Broad Institute Genome Sequencing Platform"/>
            <person name="Cuomo C."/>
            <person name="Litvintseva A."/>
            <person name="Chen Y."/>
            <person name="Heitman J."/>
            <person name="Sun S."/>
            <person name="Springer D."/>
            <person name="Dromer F."/>
            <person name="Young S.K."/>
            <person name="Zeng Q."/>
            <person name="Gargeya S."/>
            <person name="Fitzgerald M."/>
            <person name="Abouelleil A."/>
            <person name="Alvarado L."/>
            <person name="Berlin A.M."/>
            <person name="Chapman S.B."/>
            <person name="Dewar J."/>
            <person name="Goldberg J."/>
            <person name="Griggs A."/>
            <person name="Gujja S."/>
            <person name="Hansen M."/>
            <person name="Howarth C."/>
            <person name="Imamovic A."/>
            <person name="Larimer J."/>
            <person name="McCowan C."/>
            <person name="Murphy C."/>
            <person name="Pearson M."/>
            <person name="Priest M."/>
            <person name="Roberts A."/>
            <person name="Saif S."/>
            <person name="Shea T."/>
            <person name="Sykes S."/>
            <person name="Wortman J."/>
            <person name="Nusbaum C."/>
            <person name="Birren B."/>
        </authorList>
    </citation>
    <scope>NUCLEOTIDE SEQUENCE [LARGE SCALE GENOMIC DNA]</scope>
    <source>
        <strain evidence="10">CBS 10117</strain>
    </source>
</reference>
<evidence type="ECO:0000256" key="3">
    <source>
        <dbReference type="ARBA" id="ARBA00022692"/>
    </source>
</evidence>
<sequence length="255" mass="28447">MAASYKPRKGDKSASASGADSSSIRKWGFRAIFLALFIGFCQFANSINVRHPNSDRFYVLTPAELNETVQHSLKLASQLSTNSSSNSEVIISTLIDQLVEKHPEISWQTDFRNKKDWVFNNAGGAMGSMYLLHASITEYIIIFGSAVGTEGHSGRHTADDYFHILTGQQTAYEAGDLSREIYNPGDVHHMKRGVVKQYTAAPETWALEYARGWIPLMLPFGFADTFFSTLDLITLYHTVRVTGKEMIKNLLLGKI</sequence>
<accession>A0A1A5ZWJ1</accession>
<dbReference type="GO" id="GO:0005789">
    <property type="term" value="C:endoplasmic reticulum membrane"/>
    <property type="evidence" value="ECO:0007669"/>
    <property type="project" value="UniProtKB-SubCell"/>
</dbReference>
<evidence type="ECO:0000256" key="6">
    <source>
        <dbReference type="ARBA" id="ARBA00023136"/>
    </source>
</evidence>
<evidence type="ECO:0000256" key="8">
    <source>
        <dbReference type="RuleBase" id="RU368083"/>
    </source>
</evidence>
<proteinExistence type="inferred from homology"/>
<dbReference type="VEuPathDB" id="FungiDB:I303_08083"/>